<dbReference type="PANTHER" id="PTHR31672:SF13">
    <property type="entry name" value="F-BOX PROTEIN CPR30-LIKE"/>
    <property type="match status" value="1"/>
</dbReference>
<feature type="domain" description="F-box" evidence="1">
    <location>
        <begin position="7"/>
        <end position="57"/>
    </location>
</feature>
<dbReference type="InterPro" id="IPR006527">
    <property type="entry name" value="F-box-assoc_dom_typ1"/>
</dbReference>
<dbReference type="Proteomes" id="UP000238479">
    <property type="component" value="Chromosome 5"/>
</dbReference>
<dbReference type="EMBL" id="PDCK01000043">
    <property type="protein sequence ID" value="PRQ34702.1"/>
    <property type="molecule type" value="Genomic_DNA"/>
</dbReference>
<dbReference type="AlphaFoldDB" id="A0A2P6QKL1"/>
<protein>
    <submittedName>
        <fullName evidence="2">Putative F-box domain-containing protein</fullName>
    </submittedName>
</protein>
<dbReference type="InterPro" id="IPR036047">
    <property type="entry name" value="F-box-like_dom_sf"/>
</dbReference>
<dbReference type="OMA" id="HWIMETP"/>
<dbReference type="STRING" id="74649.A0A2P6QKL1"/>
<dbReference type="Gramene" id="PRQ34702">
    <property type="protein sequence ID" value="PRQ34702"/>
    <property type="gene ID" value="RchiOBHm_Chr5g0072031"/>
</dbReference>
<evidence type="ECO:0000313" key="3">
    <source>
        <dbReference type="Proteomes" id="UP000238479"/>
    </source>
</evidence>
<organism evidence="2 3">
    <name type="scientific">Rosa chinensis</name>
    <name type="common">China rose</name>
    <dbReference type="NCBI Taxonomy" id="74649"/>
    <lineage>
        <taxon>Eukaryota</taxon>
        <taxon>Viridiplantae</taxon>
        <taxon>Streptophyta</taxon>
        <taxon>Embryophyta</taxon>
        <taxon>Tracheophyta</taxon>
        <taxon>Spermatophyta</taxon>
        <taxon>Magnoliopsida</taxon>
        <taxon>eudicotyledons</taxon>
        <taxon>Gunneridae</taxon>
        <taxon>Pentapetalae</taxon>
        <taxon>rosids</taxon>
        <taxon>fabids</taxon>
        <taxon>Rosales</taxon>
        <taxon>Rosaceae</taxon>
        <taxon>Rosoideae</taxon>
        <taxon>Rosoideae incertae sedis</taxon>
        <taxon>Rosa</taxon>
    </lineage>
</organism>
<comment type="caution">
    <text evidence="2">The sequence shown here is derived from an EMBL/GenBank/DDBJ whole genome shotgun (WGS) entry which is preliminary data.</text>
</comment>
<dbReference type="InterPro" id="IPR017451">
    <property type="entry name" value="F-box-assoc_interact_dom"/>
</dbReference>
<dbReference type="Gene3D" id="1.20.1280.50">
    <property type="match status" value="1"/>
</dbReference>
<reference evidence="2 3" key="1">
    <citation type="journal article" date="2018" name="Nat. Genet.">
        <title>The Rosa genome provides new insights in the design of modern roses.</title>
        <authorList>
            <person name="Bendahmane M."/>
        </authorList>
    </citation>
    <scope>NUCLEOTIDE SEQUENCE [LARGE SCALE GENOMIC DNA]</scope>
    <source>
        <strain evidence="3">cv. Old Blush</strain>
    </source>
</reference>
<dbReference type="InterPro" id="IPR001810">
    <property type="entry name" value="F-box_dom"/>
</dbReference>
<dbReference type="SUPFAM" id="SSF81383">
    <property type="entry name" value="F-box domain"/>
    <property type="match status" value="1"/>
</dbReference>
<dbReference type="SMART" id="SM00256">
    <property type="entry name" value="FBOX"/>
    <property type="match status" value="1"/>
</dbReference>
<sequence length="368" mass="42749">MATAEKVEDLPKLPSEIIRGILAWLPVKSLCRFRCVKKSWNSLILDPHFVKLHYDKAIEHEDVFYQRRSVFISDMWTLYSIDLDECLNRINLDDYSGNCVLVDNTYLQDFMGLVIHSNGLLFMRSCYHEFSLFNPAISQTKNLPIPPTYDTWSDEVCGFGFDLSTLDYKVVHGLFCQDELRFSVYSLKTGSWRVIQSGYPYKYRTPAMDGRLVNGGVHWLVRRVHDRSSMVIVSFVLAEEDVREIPLPPDFNIIEGEDEYYLSVFQECLCVGKKDDLEFWVMKEYGVAKSWTKISISLPFTEGLHSGFVKKNHHLLLLQDQMQQRLVMYNFDKKKSLRNLSIRGIREPCSSGFYLESLVSPNNYSTSQ</sequence>
<dbReference type="InterPro" id="IPR050796">
    <property type="entry name" value="SCF_F-box_component"/>
</dbReference>
<dbReference type="Pfam" id="PF00646">
    <property type="entry name" value="F-box"/>
    <property type="match status" value="1"/>
</dbReference>
<name>A0A2P6QKL1_ROSCH</name>
<accession>A0A2P6QKL1</accession>
<dbReference type="Pfam" id="PF07734">
    <property type="entry name" value="FBA_1"/>
    <property type="match status" value="1"/>
</dbReference>
<evidence type="ECO:0000259" key="1">
    <source>
        <dbReference type="PROSITE" id="PS50181"/>
    </source>
</evidence>
<dbReference type="PANTHER" id="PTHR31672">
    <property type="entry name" value="BNACNNG10540D PROTEIN"/>
    <property type="match status" value="1"/>
</dbReference>
<evidence type="ECO:0000313" key="2">
    <source>
        <dbReference type="EMBL" id="PRQ34702.1"/>
    </source>
</evidence>
<gene>
    <name evidence="2" type="ORF">RchiOBHm_Chr5g0072031</name>
</gene>
<proteinExistence type="predicted"/>
<dbReference type="NCBIfam" id="TIGR01640">
    <property type="entry name" value="F_box_assoc_1"/>
    <property type="match status" value="1"/>
</dbReference>
<keyword evidence="3" id="KW-1185">Reference proteome</keyword>
<dbReference type="CDD" id="cd22157">
    <property type="entry name" value="F-box_AtFBW1-like"/>
    <property type="match status" value="1"/>
</dbReference>
<dbReference type="PROSITE" id="PS50181">
    <property type="entry name" value="FBOX"/>
    <property type="match status" value="1"/>
</dbReference>